<dbReference type="InterPro" id="IPR014839">
    <property type="entry name" value="Crt10"/>
</dbReference>
<feature type="region of interest" description="Disordered" evidence="1">
    <location>
        <begin position="423"/>
        <end position="477"/>
    </location>
</feature>
<dbReference type="OrthoDB" id="5591786at2759"/>
<accession>A0A9W8Y7U2</accession>
<dbReference type="Proteomes" id="UP001140560">
    <property type="component" value="Unassembled WGS sequence"/>
</dbReference>
<dbReference type="Pfam" id="PF08728">
    <property type="entry name" value="CRT10"/>
    <property type="match status" value="1"/>
</dbReference>
<proteinExistence type="predicted"/>
<organism evidence="2 3">
    <name type="scientific">Neocucurbitaria cava</name>
    <dbReference type="NCBI Taxonomy" id="798079"/>
    <lineage>
        <taxon>Eukaryota</taxon>
        <taxon>Fungi</taxon>
        <taxon>Dikarya</taxon>
        <taxon>Ascomycota</taxon>
        <taxon>Pezizomycotina</taxon>
        <taxon>Dothideomycetes</taxon>
        <taxon>Pleosporomycetidae</taxon>
        <taxon>Pleosporales</taxon>
        <taxon>Pleosporineae</taxon>
        <taxon>Cucurbitariaceae</taxon>
        <taxon>Neocucurbitaria</taxon>
    </lineage>
</organism>
<name>A0A9W8Y7U2_9PLEO</name>
<evidence type="ECO:0000313" key="3">
    <source>
        <dbReference type="Proteomes" id="UP001140560"/>
    </source>
</evidence>
<comment type="caution">
    <text evidence="2">The sequence shown here is derived from an EMBL/GenBank/DDBJ whole genome shotgun (WGS) entry which is preliminary data.</text>
</comment>
<gene>
    <name evidence="2" type="ORF">N0V83_005383</name>
</gene>
<reference evidence="2" key="1">
    <citation type="submission" date="2022-10" db="EMBL/GenBank/DDBJ databases">
        <title>Tapping the CABI collections for fungal endophytes: first genome assemblies for Collariella, Neodidymelliopsis, Ascochyta clinopodiicola, Didymella pomorum, Didymosphaeria variabile, Neocosmospora piperis and Neocucurbitaria cava.</title>
        <authorList>
            <person name="Hill R."/>
        </authorList>
    </citation>
    <scope>NUCLEOTIDE SEQUENCE</scope>
    <source>
        <strain evidence="2">IMI 356814</strain>
    </source>
</reference>
<dbReference type="EMBL" id="JAPEUY010000009">
    <property type="protein sequence ID" value="KAJ4369621.1"/>
    <property type="molecule type" value="Genomic_DNA"/>
</dbReference>
<dbReference type="InterPro" id="IPR036322">
    <property type="entry name" value="WD40_repeat_dom_sf"/>
</dbReference>
<dbReference type="SUPFAM" id="SSF50978">
    <property type="entry name" value="WD40 repeat-like"/>
    <property type="match status" value="1"/>
</dbReference>
<feature type="compositionally biased region" description="Acidic residues" evidence="1">
    <location>
        <begin position="437"/>
        <end position="448"/>
    </location>
</feature>
<keyword evidence="3" id="KW-1185">Reference proteome</keyword>
<evidence type="ECO:0000313" key="2">
    <source>
        <dbReference type="EMBL" id="KAJ4369621.1"/>
    </source>
</evidence>
<dbReference type="AlphaFoldDB" id="A0A9W8Y7U2"/>
<sequence>MLAALLPGYYDQRFPDPYDRPKLKAWRCVLTALSQTCNYYFVACNDTIHMYQPNFPDQGLPSEPELVLSLPKSSSVGGPGIDPQDPHSITRILVGYLGHDEVLLATCDDGDVIGYRVKEIQKALNSLPKSNLGEDPVVVEDNIKPFLHRNVGASAWGLAIHREARMIAISANTHHITVLAYALSHPVSDSDSSASSEFNTSECDPLADFPSPRRQDHVIILKAENNIPAVSFNNNGDDPFGRWLFSSGIDGKTLIWDIHNHRMFARSIHLGWCASTQSSTWAPSLGPFRTECECSDARSYPHGVWGAAMLDTRAAYELSRLEEESLVRPERILPTSPWPCGDEFTRLNDVSKHKEQFTVRNYRYRPSATDLDAFEVSSDSDNVASVMMLQQPDSEDMEESTSDLEEVQDEEISADAMMMMQQGSEDMEENTSNSEQGQDEELGSDADSDVMSIEHEDAQDTISADAAESQDSHNDSLFVPETGTIYALNPTETVAEDILQMAQIQNELLTAWDNSDASSDEEEVLFVPPPPVATINPRRIMRVKHPFCEISALNCSPPPDNLPTGPCLILTKEEIYLVQQPFQLRSTSDSDFIGPIVSMRRPLHPERHAPPLGSHDRMCYFEQIPELGVFIAASPLGRAAVFSIYWMKVKGSAVPQYGYKLEYLLPFEGKNEKEVCDWRGGRLVGLAVGPVQGMFDVPTDVEEVVDDESLPQSRRWRILMYYTDHTVLSFEISKQRATQSPALSELVV</sequence>
<evidence type="ECO:0000256" key="1">
    <source>
        <dbReference type="SAM" id="MobiDB-lite"/>
    </source>
</evidence>
<protein>
    <submittedName>
        <fullName evidence="2">Uncharacterized protein</fullName>
    </submittedName>
</protein>